<protein>
    <submittedName>
        <fullName evidence="1">Uncharacterized protein</fullName>
    </submittedName>
</protein>
<reference evidence="2" key="1">
    <citation type="journal article" date="2023" name="Front. Plant Sci.">
        <title>Chromosomal-level genome assembly of Melastoma candidum provides insights into trichome evolution.</title>
        <authorList>
            <person name="Zhong Y."/>
            <person name="Wu W."/>
            <person name="Sun C."/>
            <person name="Zou P."/>
            <person name="Liu Y."/>
            <person name="Dai S."/>
            <person name="Zhou R."/>
        </authorList>
    </citation>
    <scope>NUCLEOTIDE SEQUENCE [LARGE SCALE GENOMIC DNA]</scope>
</reference>
<accession>A0ACB9L2Q6</accession>
<organism evidence="1 2">
    <name type="scientific">Melastoma candidum</name>
    <dbReference type="NCBI Taxonomy" id="119954"/>
    <lineage>
        <taxon>Eukaryota</taxon>
        <taxon>Viridiplantae</taxon>
        <taxon>Streptophyta</taxon>
        <taxon>Embryophyta</taxon>
        <taxon>Tracheophyta</taxon>
        <taxon>Spermatophyta</taxon>
        <taxon>Magnoliopsida</taxon>
        <taxon>eudicotyledons</taxon>
        <taxon>Gunneridae</taxon>
        <taxon>Pentapetalae</taxon>
        <taxon>rosids</taxon>
        <taxon>malvids</taxon>
        <taxon>Myrtales</taxon>
        <taxon>Melastomataceae</taxon>
        <taxon>Melastomatoideae</taxon>
        <taxon>Melastomateae</taxon>
        <taxon>Melastoma</taxon>
    </lineage>
</organism>
<comment type="caution">
    <text evidence="1">The sequence shown here is derived from an EMBL/GenBank/DDBJ whole genome shotgun (WGS) entry which is preliminary data.</text>
</comment>
<dbReference type="EMBL" id="CM042891">
    <property type="protein sequence ID" value="KAI4303828.1"/>
    <property type="molecule type" value="Genomic_DNA"/>
</dbReference>
<sequence>MVRSLRDQQIHEAIDAVEVVAPRVGLVRGAVRDDGDAFDVVSHREADYTEAPPRGSWEDSSFAFFAWCKDRSSALMKKTRWRKGKLRNRKTVTHTFC</sequence>
<evidence type="ECO:0000313" key="1">
    <source>
        <dbReference type="EMBL" id="KAI4303828.1"/>
    </source>
</evidence>
<dbReference type="Proteomes" id="UP001057402">
    <property type="component" value="Chromosome 12"/>
</dbReference>
<gene>
    <name evidence="1" type="ORF">MLD38_039417</name>
</gene>
<name>A0ACB9L2Q6_9MYRT</name>
<proteinExistence type="predicted"/>
<keyword evidence="2" id="KW-1185">Reference proteome</keyword>
<evidence type="ECO:0000313" key="2">
    <source>
        <dbReference type="Proteomes" id="UP001057402"/>
    </source>
</evidence>